<sequence length="272" mass="29518">MQLLRRPGSGDQLRRRQSTKSANSAARPDDDQDQLRGRSIGRRLTRLLSRRSPNQSSSAQQGRRSRLPSVCTPDGSSPIPEEANHPAKHLSPDATLSDGSMTPSANGGDSLDALAATLSPKSDVLAMEETTVDAKVKTVFLKGLFSVNTTSTRSPKKIRLELLAALEEAGIGHHESRGRIDCWLPRDVVDPRLGPEALVEAEAATGAGDTHSNGSTDKSSSSNSTALRLWFEVSIVRTPWLPGMCGIRFRRVSGDPWLYRESCQRVLEGARL</sequence>
<evidence type="ECO:0000313" key="12">
    <source>
        <dbReference type="Proteomes" id="UP000278143"/>
    </source>
</evidence>
<dbReference type="EC" id="2.7.11.1" evidence="1"/>
<comment type="catalytic activity">
    <reaction evidence="7">
        <text>L-threonyl-[protein] + ATP = O-phospho-L-threonyl-[protein] + ADP + H(+)</text>
        <dbReference type="Rhea" id="RHEA:46608"/>
        <dbReference type="Rhea" id="RHEA-COMP:11060"/>
        <dbReference type="Rhea" id="RHEA-COMP:11605"/>
        <dbReference type="ChEBI" id="CHEBI:15378"/>
        <dbReference type="ChEBI" id="CHEBI:30013"/>
        <dbReference type="ChEBI" id="CHEBI:30616"/>
        <dbReference type="ChEBI" id="CHEBI:61977"/>
        <dbReference type="ChEBI" id="CHEBI:456216"/>
        <dbReference type="EC" id="2.7.11.1"/>
    </reaction>
</comment>
<evidence type="ECO:0000256" key="9">
    <source>
        <dbReference type="SAM" id="MobiDB-lite"/>
    </source>
</evidence>
<feature type="compositionally biased region" description="Low complexity" evidence="9">
    <location>
        <begin position="50"/>
        <end position="62"/>
    </location>
</feature>
<proteinExistence type="predicted"/>
<name>A0A4P9YXV3_9FUNG</name>
<evidence type="ECO:0000256" key="1">
    <source>
        <dbReference type="ARBA" id="ARBA00012513"/>
    </source>
</evidence>
<feature type="compositionally biased region" description="Polar residues" evidence="9">
    <location>
        <begin position="97"/>
        <end position="107"/>
    </location>
</feature>
<dbReference type="Proteomes" id="UP000278143">
    <property type="component" value="Unassembled WGS sequence"/>
</dbReference>
<keyword evidence="2" id="KW-0723">Serine/threonine-protein kinase</keyword>
<keyword evidence="6" id="KW-0067">ATP-binding</keyword>
<feature type="compositionally biased region" description="Basic residues" evidence="9">
    <location>
        <begin position="39"/>
        <end position="49"/>
    </location>
</feature>
<dbReference type="SUPFAM" id="SSF103243">
    <property type="entry name" value="KA1-like"/>
    <property type="match status" value="1"/>
</dbReference>
<evidence type="ECO:0000256" key="7">
    <source>
        <dbReference type="ARBA" id="ARBA00047899"/>
    </source>
</evidence>
<dbReference type="PROSITE" id="PS50032">
    <property type="entry name" value="KA1"/>
    <property type="match status" value="1"/>
</dbReference>
<evidence type="ECO:0000256" key="8">
    <source>
        <dbReference type="ARBA" id="ARBA00048679"/>
    </source>
</evidence>
<dbReference type="GO" id="GO:0005524">
    <property type="term" value="F:ATP binding"/>
    <property type="evidence" value="ECO:0007669"/>
    <property type="project" value="UniProtKB-KW"/>
</dbReference>
<gene>
    <name evidence="11" type="ORF">SYNPS1DRAFT_23005</name>
</gene>
<dbReference type="Gene3D" id="3.30.310.80">
    <property type="entry name" value="Kinase associated domain 1, KA1"/>
    <property type="match status" value="1"/>
</dbReference>
<feature type="domain" description="KA1" evidence="10">
    <location>
        <begin position="222"/>
        <end position="272"/>
    </location>
</feature>
<dbReference type="GO" id="GO:0004674">
    <property type="term" value="F:protein serine/threonine kinase activity"/>
    <property type="evidence" value="ECO:0007669"/>
    <property type="project" value="UniProtKB-KW"/>
</dbReference>
<keyword evidence="4" id="KW-0547">Nucleotide-binding</keyword>
<evidence type="ECO:0000256" key="3">
    <source>
        <dbReference type="ARBA" id="ARBA00022679"/>
    </source>
</evidence>
<organism evidence="11 12">
    <name type="scientific">Syncephalis pseudoplumigaleata</name>
    <dbReference type="NCBI Taxonomy" id="1712513"/>
    <lineage>
        <taxon>Eukaryota</taxon>
        <taxon>Fungi</taxon>
        <taxon>Fungi incertae sedis</taxon>
        <taxon>Zoopagomycota</taxon>
        <taxon>Zoopagomycotina</taxon>
        <taxon>Zoopagomycetes</taxon>
        <taxon>Zoopagales</taxon>
        <taxon>Piptocephalidaceae</taxon>
        <taxon>Syncephalis</taxon>
    </lineage>
</organism>
<dbReference type="AlphaFoldDB" id="A0A4P9YXV3"/>
<keyword evidence="12" id="KW-1185">Reference proteome</keyword>
<evidence type="ECO:0000256" key="2">
    <source>
        <dbReference type="ARBA" id="ARBA00022527"/>
    </source>
</evidence>
<dbReference type="Pfam" id="PF02149">
    <property type="entry name" value="KA1"/>
    <property type="match status" value="1"/>
</dbReference>
<feature type="region of interest" description="Disordered" evidence="9">
    <location>
        <begin position="1"/>
        <end position="108"/>
    </location>
</feature>
<protein>
    <recommendedName>
        <fullName evidence="1">non-specific serine/threonine protein kinase</fullName>
        <ecNumber evidence="1">2.7.11.1</ecNumber>
    </recommendedName>
</protein>
<evidence type="ECO:0000313" key="11">
    <source>
        <dbReference type="EMBL" id="RKP24963.1"/>
    </source>
</evidence>
<comment type="catalytic activity">
    <reaction evidence="8">
        <text>L-seryl-[protein] + ATP = O-phospho-L-seryl-[protein] + ADP + H(+)</text>
        <dbReference type="Rhea" id="RHEA:17989"/>
        <dbReference type="Rhea" id="RHEA-COMP:9863"/>
        <dbReference type="Rhea" id="RHEA-COMP:11604"/>
        <dbReference type="ChEBI" id="CHEBI:15378"/>
        <dbReference type="ChEBI" id="CHEBI:29999"/>
        <dbReference type="ChEBI" id="CHEBI:30616"/>
        <dbReference type="ChEBI" id="CHEBI:83421"/>
        <dbReference type="ChEBI" id="CHEBI:456216"/>
        <dbReference type="EC" id="2.7.11.1"/>
    </reaction>
</comment>
<evidence type="ECO:0000256" key="6">
    <source>
        <dbReference type="ARBA" id="ARBA00022840"/>
    </source>
</evidence>
<dbReference type="EMBL" id="KZ989948">
    <property type="protein sequence ID" value="RKP24963.1"/>
    <property type="molecule type" value="Genomic_DNA"/>
</dbReference>
<keyword evidence="5" id="KW-0418">Kinase</keyword>
<accession>A0A4P9YXV3</accession>
<evidence type="ECO:0000256" key="5">
    <source>
        <dbReference type="ARBA" id="ARBA00022777"/>
    </source>
</evidence>
<keyword evidence="3" id="KW-0808">Transferase</keyword>
<feature type="compositionally biased region" description="Basic and acidic residues" evidence="9">
    <location>
        <begin position="27"/>
        <end position="36"/>
    </location>
</feature>
<dbReference type="InterPro" id="IPR001772">
    <property type="entry name" value="KA1_dom"/>
</dbReference>
<evidence type="ECO:0000256" key="4">
    <source>
        <dbReference type="ARBA" id="ARBA00022741"/>
    </source>
</evidence>
<dbReference type="InterPro" id="IPR028375">
    <property type="entry name" value="KA1/Ssp2_C"/>
</dbReference>
<dbReference type="OrthoDB" id="193931at2759"/>
<reference evidence="12" key="1">
    <citation type="journal article" date="2018" name="Nat. Microbiol.">
        <title>Leveraging single-cell genomics to expand the fungal tree of life.</title>
        <authorList>
            <person name="Ahrendt S.R."/>
            <person name="Quandt C.A."/>
            <person name="Ciobanu D."/>
            <person name="Clum A."/>
            <person name="Salamov A."/>
            <person name="Andreopoulos B."/>
            <person name="Cheng J.F."/>
            <person name="Woyke T."/>
            <person name="Pelin A."/>
            <person name="Henrissat B."/>
            <person name="Reynolds N.K."/>
            <person name="Benny G.L."/>
            <person name="Smith M.E."/>
            <person name="James T.Y."/>
            <person name="Grigoriev I.V."/>
        </authorList>
    </citation>
    <scope>NUCLEOTIDE SEQUENCE [LARGE SCALE GENOMIC DNA]</scope>
    <source>
        <strain evidence="12">Benny S71-1</strain>
    </source>
</reference>
<evidence type="ECO:0000259" key="10">
    <source>
        <dbReference type="PROSITE" id="PS50032"/>
    </source>
</evidence>